<dbReference type="NCBIfam" id="TIGR01893">
    <property type="entry name" value="aa-his-dipept"/>
    <property type="match status" value="1"/>
</dbReference>
<dbReference type="Proteomes" id="UP000250928">
    <property type="component" value="Unassembled WGS sequence"/>
</dbReference>
<keyword evidence="5" id="KW-0378">Hydrolase</keyword>
<dbReference type="FunFam" id="3.40.630.10:FF:000018">
    <property type="entry name" value="Aminoacyl-histidine dipeptidase PepD"/>
    <property type="match status" value="1"/>
</dbReference>
<keyword evidence="8" id="KW-0482">Metalloprotease</keyword>
<dbReference type="GO" id="GO:0046872">
    <property type="term" value="F:metal ion binding"/>
    <property type="evidence" value="ECO:0007669"/>
    <property type="project" value="UniProtKB-KW"/>
</dbReference>
<dbReference type="Pfam" id="PF07687">
    <property type="entry name" value="M20_dimer"/>
    <property type="match status" value="1"/>
</dbReference>
<comment type="similarity">
    <text evidence="13">Belongs to the peptidase M20C family.</text>
</comment>
<evidence type="ECO:0000256" key="18">
    <source>
        <dbReference type="ARBA" id="ARBA00078074"/>
    </source>
</evidence>
<sequence>MNQTLSDLEPRLLWQHFQQLTRTPRPSHHEEQVQALVLGFGRELGLESCRDDHGNIIIRKPATPGMEGRAGVILQGHLDMVPQADAGRGHDFTCDPIDTLIDGDWVKARGTSLGADNGIGVAAALAVLQSSGIPHGPIEALFTSNEEDGMSGAFGLAPGLLRGTILLNMDSEDEGVLCIGCAGGANVNAGLRYTEVATEADAIAFELTVSGLRGGHSGVDIHRGRGNANKLLFRLLRAAQAGCRIGVCAVEGGSLRNAIPREAMATVVVAPERAGCLQALVREYRERFRSELRFADAGVDVVLTPCPTPPSRMAPGDQERLISLVCASPHGVQRMSDAMAGLVETSNNLAMVRGAGGEARLFHLVRSSIDSAREALCGDIRSLCSLAGAASDVDGEYPGWSPDPDSVILHTLQEAYQACFGQRAEVGAVHAGLECGILGARYPHWEMISFGPTIRYPHSPHEQVSIPSVERFWMLLLRVLASVPEGPVLSP</sequence>
<gene>
    <name evidence="20" type="ORF">C3L24_02415</name>
</gene>
<evidence type="ECO:0000256" key="11">
    <source>
        <dbReference type="ARBA" id="ARBA00038976"/>
    </source>
</evidence>
<evidence type="ECO:0000256" key="1">
    <source>
        <dbReference type="ARBA" id="ARBA00001941"/>
    </source>
</evidence>
<organism evidence="20 21">
    <name type="scientific">Candidatus Sedimenticola endophacoides</name>
    <dbReference type="NCBI Taxonomy" id="2548426"/>
    <lineage>
        <taxon>Bacteria</taxon>
        <taxon>Pseudomonadati</taxon>
        <taxon>Pseudomonadota</taxon>
        <taxon>Gammaproteobacteria</taxon>
        <taxon>Chromatiales</taxon>
        <taxon>Sedimenticolaceae</taxon>
        <taxon>Sedimenticola</taxon>
    </lineage>
</organism>
<reference evidence="20 21" key="1">
    <citation type="submission" date="2018-01" db="EMBL/GenBank/DDBJ databases">
        <title>Novel co-symbiosis in the lucinid bivalve Phacoides pectinatus.</title>
        <authorList>
            <person name="Lim S.J."/>
            <person name="Davis B.G."/>
            <person name="Gill D.E."/>
            <person name="Engel A.S."/>
            <person name="Anderson L.C."/>
            <person name="Campbell B.J."/>
        </authorList>
    </citation>
    <scope>NUCLEOTIDE SEQUENCE [LARGE SCALE GENOMIC DNA]</scope>
    <source>
        <strain evidence="20">N3_P5</strain>
    </source>
</reference>
<protein>
    <recommendedName>
        <fullName evidence="14">Cytosol non-specific dipeptidase</fullName>
        <ecNumber evidence="11">3.4.13.18</ecNumber>
    </recommendedName>
    <alternativeName>
        <fullName evidence="17">Aminoacyl-histidine dipeptidase</fullName>
    </alternativeName>
    <alternativeName>
        <fullName evidence="16">Beta-alanyl-histidine dipeptidase</fullName>
    </alternativeName>
    <alternativeName>
        <fullName evidence="15">Carnosinase</fullName>
    </alternativeName>
    <alternativeName>
        <fullName evidence="12">Peptidase D</fullName>
    </alternativeName>
    <alternativeName>
        <fullName evidence="18">Xaa-His dipeptidase</fullName>
    </alternativeName>
</protein>
<dbReference type="Pfam" id="PF01546">
    <property type="entry name" value="Peptidase_M20"/>
    <property type="match status" value="1"/>
</dbReference>
<comment type="cofactor">
    <cofactor evidence="1">
        <name>Co(2+)</name>
        <dbReference type="ChEBI" id="CHEBI:48828"/>
    </cofactor>
</comment>
<dbReference type="EMBL" id="PQCO01000107">
    <property type="protein sequence ID" value="PUE04863.1"/>
    <property type="molecule type" value="Genomic_DNA"/>
</dbReference>
<evidence type="ECO:0000256" key="10">
    <source>
        <dbReference type="ARBA" id="ARBA00036421"/>
    </source>
</evidence>
<evidence type="ECO:0000256" key="6">
    <source>
        <dbReference type="ARBA" id="ARBA00022833"/>
    </source>
</evidence>
<evidence type="ECO:0000256" key="4">
    <source>
        <dbReference type="ARBA" id="ARBA00022723"/>
    </source>
</evidence>
<evidence type="ECO:0000256" key="2">
    <source>
        <dbReference type="ARBA" id="ARBA00001947"/>
    </source>
</evidence>
<dbReference type="PIRSF" id="PIRSF016599">
    <property type="entry name" value="Xaa-His_dipept"/>
    <property type="match status" value="1"/>
</dbReference>
<dbReference type="InterPro" id="IPR001160">
    <property type="entry name" value="Peptidase_M20C"/>
</dbReference>
<dbReference type="FunFam" id="3.40.630.10:FF:000015">
    <property type="entry name" value="Aminoacyl-histidine dipeptidase PepD"/>
    <property type="match status" value="1"/>
</dbReference>
<evidence type="ECO:0000256" key="5">
    <source>
        <dbReference type="ARBA" id="ARBA00022801"/>
    </source>
</evidence>
<dbReference type="InterPro" id="IPR011650">
    <property type="entry name" value="Peptidase_M20_dimer"/>
</dbReference>
<evidence type="ECO:0000256" key="9">
    <source>
        <dbReference type="ARBA" id="ARBA00023285"/>
    </source>
</evidence>
<feature type="domain" description="Peptidase M20 dimerisation" evidence="19">
    <location>
        <begin position="210"/>
        <end position="292"/>
    </location>
</feature>
<dbReference type="GO" id="GO:0005829">
    <property type="term" value="C:cytosol"/>
    <property type="evidence" value="ECO:0007669"/>
    <property type="project" value="TreeGrafter"/>
</dbReference>
<dbReference type="CDD" id="cd03890">
    <property type="entry name" value="M20_pepD"/>
    <property type="match status" value="1"/>
</dbReference>
<dbReference type="PANTHER" id="PTHR43501">
    <property type="entry name" value="CYTOSOL NON-SPECIFIC DIPEPTIDASE"/>
    <property type="match status" value="1"/>
</dbReference>
<keyword evidence="9" id="KW-0170">Cobalt</keyword>
<evidence type="ECO:0000256" key="17">
    <source>
        <dbReference type="ARBA" id="ARBA00077688"/>
    </source>
</evidence>
<dbReference type="AlphaFoldDB" id="A0A6N4E2S6"/>
<evidence type="ECO:0000256" key="15">
    <source>
        <dbReference type="ARBA" id="ARBA00075285"/>
    </source>
</evidence>
<proteinExistence type="inferred from homology"/>
<evidence type="ECO:0000256" key="14">
    <source>
        <dbReference type="ARBA" id="ARBA00071271"/>
    </source>
</evidence>
<keyword evidence="4" id="KW-0479">Metal-binding</keyword>
<evidence type="ECO:0000313" key="20">
    <source>
        <dbReference type="EMBL" id="PUE04863.1"/>
    </source>
</evidence>
<dbReference type="SUPFAM" id="SSF53187">
    <property type="entry name" value="Zn-dependent exopeptidases"/>
    <property type="match status" value="1"/>
</dbReference>
<dbReference type="PRINTS" id="PR00934">
    <property type="entry name" value="XHISDIPTASE"/>
</dbReference>
<evidence type="ECO:0000256" key="3">
    <source>
        <dbReference type="ARBA" id="ARBA00022670"/>
    </source>
</evidence>
<evidence type="ECO:0000256" key="16">
    <source>
        <dbReference type="ARBA" id="ARBA00076004"/>
    </source>
</evidence>
<evidence type="ECO:0000256" key="8">
    <source>
        <dbReference type="ARBA" id="ARBA00023049"/>
    </source>
</evidence>
<dbReference type="Gene3D" id="3.40.630.10">
    <property type="entry name" value="Zn peptidases"/>
    <property type="match status" value="2"/>
</dbReference>
<evidence type="ECO:0000313" key="21">
    <source>
        <dbReference type="Proteomes" id="UP000250928"/>
    </source>
</evidence>
<name>A0A6N4E2S6_9GAMM</name>
<evidence type="ECO:0000256" key="13">
    <source>
        <dbReference type="ARBA" id="ARBA00061423"/>
    </source>
</evidence>
<dbReference type="GO" id="GO:0006508">
    <property type="term" value="P:proteolysis"/>
    <property type="evidence" value="ECO:0007669"/>
    <property type="project" value="UniProtKB-KW"/>
</dbReference>
<comment type="cofactor">
    <cofactor evidence="2">
        <name>Zn(2+)</name>
        <dbReference type="ChEBI" id="CHEBI:29105"/>
    </cofactor>
</comment>
<dbReference type="EC" id="3.4.13.18" evidence="11"/>
<comment type="catalytic activity">
    <reaction evidence="10">
        <text>Hydrolysis of dipeptides, preferentially hydrophobic dipeptides including prolyl amino acids.</text>
        <dbReference type="EC" id="3.4.13.18"/>
    </reaction>
</comment>
<keyword evidence="6" id="KW-0862">Zinc</keyword>
<comment type="caution">
    <text evidence="20">The sequence shown here is derived from an EMBL/GenBank/DDBJ whole genome shotgun (WGS) entry which is preliminary data.</text>
</comment>
<evidence type="ECO:0000259" key="19">
    <source>
        <dbReference type="Pfam" id="PF07687"/>
    </source>
</evidence>
<dbReference type="GO" id="GO:0070573">
    <property type="term" value="F:metallodipeptidase activity"/>
    <property type="evidence" value="ECO:0007669"/>
    <property type="project" value="TreeGrafter"/>
</dbReference>
<dbReference type="InterPro" id="IPR002933">
    <property type="entry name" value="Peptidase_M20"/>
</dbReference>
<keyword evidence="7" id="KW-0224">Dipeptidase</keyword>
<dbReference type="SUPFAM" id="SSF55031">
    <property type="entry name" value="Bacterial exopeptidase dimerisation domain"/>
    <property type="match status" value="1"/>
</dbReference>
<dbReference type="PANTHER" id="PTHR43501:SF1">
    <property type="entry name" value="CYTOSOL NON-SPECIFIC DIPEPTIDASE"/>
    <property type="match status" value="1"/>
</dbReference>
<dbReference type="InterPro" id="IPR036264">
    <property type="entry name" value="Bact_exopeptidase_dim_dom"/>
</dbReference>
<evidence type="ECO:0000256" key="7">
    <source>
        <dbReference type="ARBA" id="ARBA00022997"/>
    </source>
</evidence>
<evidence type="ECO:0000256" key="12">
    <source>
        <dbReference type="ARBA" id="ARBA00044252"/>
    </source>
</evidence>
<accession>A0A6N4E2S6</accession>
<keyword evidence="3" id="KW-0645">Protease</keyword>